<gene>
    <name evidence="1" type="ORF">DES40_2532</name>
</gene>
<evidence type="ECO:0000313" key="2">
    <source>
        <dbReference type="Proteomes" id="UP000282211"/>
    </source>
</evidence>
<protein>
    <submittedName>
        <fullName evidence="1">Uncharacterized protein</fullName>
    </submittedName>
</protein>
<dbReference type="EMBL" id="RBII01000002">
    <property type="protein sequence ID" value="RKQ69727.1"/>
    <property type="molecule type" value="Genomic_DNA"/>
</dbReference>
<organism evidence="1 2">
    <name type="scientific">Litorimonas taeanensis</name>
    <dbReference type="NCBI Taxonomy" id="568099"/>
    <lineage>
        <taxon>Bacteria</taxon>
        <taxon>Pseudomonadati</taxon>
        <taxon>Pseudomonadota</taxon>
        <taxon>Alphaproteobacteria</taxon>
        <taxon>Maricaulales</taxon>
        <taxon>Robiginitomaculaceae</taxon>
    </lineage>
</organism>
<dbReference type="InParanoid" id="A0A420WFG3"/>
<dbReference type="RefSeq" id="WP_121102683.1">
    <property type="nucleotide sequence ID" value="NZ_RBII01000002.1"/>
</dbReference>
<accession>A0A420WFG3</accession>
<evidence type="ECO:0000313" key="1">
    <source>
        <dbReference type="EMBL" id="RKQ69727.1"/>
    </source>
</evidence>
<dbReference type="Proteomes" id="UP000282211">
    <property type="component" value="Unassembled WGS sequence"/>
</dbReference>
<name>A0A420WFG3_9PROT</name>
<proteinExistence type="predicted"/>
<sequence>MTKQRSDGVKTDTWDNVEGTLHSKLSSADAWQMAQNLGFFVSEKKGSMSPQKFIRRIFESAYGDLAESKIKNRKRWVVLPEEVKGRTVRDLKNNDLAKSGGDFKRLAQSLGLSRVDSLAMLVKETTLEPAYLKVAILENSGFNLVENLCASISKKYNLVDYYKTLVTYGVSWKHLDPTATDEETIQRALPRINIDDDVKLKSYEKGELAQVNKYGWPVGFSLSGNKNNYDSLEEHLSFKYSMNDSDLIVLAPTVFLGNLFLPNPIFKVQYPKEVGLKNWEMEEPASWTEFSDSLKTQFSHFPFFEEPSEGIKIYDHDFKYEHCRKEYEGWSKLIKQQASDMKISFAAGYSFHRVYMSLLPSADGSEVIPHIIISGDHTIGGTYYSAFLPEKIKSYSFNGNRDIQFVDHGRIGFFALYDEAEWENDFSKFSPLIQTAFPLKSRSANSLFAHRCDKSGSWLKEVEVSDLYDNYNPVFHPSFQYSEETLVNSVEDSIIGKLHRHLLTIKPENCVLAILDEEAKLFTENLSYFLKDIRQKNSEIEDNLKSYFDRK</sequence>
<reference evidence="1 2" key="1">
    <citation type="submission" date="2018-10" db="EMBL/GenBank/DDBJ databases">
        <title>Genomic Encyclopedia of Type Strains, Phase IV (KMG-IV): sequencing the most valuable type-strain genomes for metagenomic binning, comparative biology and taxonomic classification.</title>
        <authorList>
            <person name="Goeker M."/>
        </authorList>
    </citation>
    <scope>NUCLEOTIDE SEQUENCE [LARGE SCALE GENOMIC DNA]</scope>
    <source>
        <strain evidence="1 2">DSM 22008</strain>
    </source>
</reference>
<comment type="caution">
    <text evidence="1">The sequence shown here is derived from an EMBL/GenBank/DDBJ whole genome shotgun (WGS) entry which is preliminary data.</text>
</comment>
<dbReference type="AlphaFoldDB" id="A0A420WFG3"/>
<keyword evidence="2" id="KW-1185">Reference proteome</keyword>